<keyword evidence="1" id="KW-0812">Transmembrane</keyword>
<keyword evidence="1" id="KW-0472">Membrane</keyword>
<dbReference type="RefSeq" id="WP_319954472.1">
    <property type="nucleotide sequence ID" value="NZ_JAXAVX010000005.1"/>
</dbReference>
<evidence type="ECO:0000256" key="1">
    <source>
        <dbReference type="SAM" id="Phobius"/>
    </source>
</evidence>
<sequence>MSLRTYVARPTRRIFVVSFAIVVVAIVLTGLVLSLAGVDGGLRDVLAAAIGAFLGTPLAAWVVARRDPTGDASEERDATGG</sequence>
<organism evidence="2 3">
    <name type="scientific">Patulibacter brassicae</name>
    <dbReference type="NCBI Taxonomy" id="1705717"/>
    <lineage>
        <taxon>Bacteria</taxon>
        <taxon>Bacillati</taxon>
        <taxon>Actinomycetota</taxon>
        <taxon>Thermoleophilia</taxon>
        <taxon>Solirubrobacterales</taxon>
        <taxon>Patulibacteraceae</taxon>
        <taxon>Patulibacter</taxon>
    </lineage>
</organism>
<keyword evidence="1" id="KW-1133">Transmembrane helix</keyword>
<feature type="transmembrane region" description="Helical" evidence="1">
    <location>
        <begin position="45"/>
        <end position="64"/>
    </location>
</feature>
<proteinExistence type="predicted"/>
<evidence type="ECO:0000313" key="2">
    <source>
        <dbReference type="EMBL" id="MDX8152318.1"/>
    </source>
</evidence>
<gene>
    <name evidence="2" type="ORF">SK069_11975</name>
</gene>
<reference evidence="2 3" key="1">
    <citation type="submission" date="2023-11" db="EMBL/GenBank/DDBJ databases">
        <authorList>
            <person name="Xu M."/>
            <person name="Jiang T."/>
        </authorList>
    </citation>
    <scope>NUCLEOTIDE SEQUENCE [LARGE SCALE GENOMIC DNA]</scope>
    <source>
        <strain evidence="2 3">SD</strain>
    </source>
</reference>
<comment type="caution">
    <text evidence="2">The sequence shown here is derived from an EMBL/GenBank/DDBJ whole genome shotgun (WGS) entry which is preliminary data.</text>
</comment>
<protein>
    <recommendedName>
        <fullName evidence="4">CTP synthetase</fullName>
    </recommendedName>
</protein>
<feature type="transmembrane region" description="Helical" evidence="1">
    <location>
        <begin position="12"/>
        <end position="33"/>
    </location>
</feature>
<name>A0ABU4VKJ4_9ACTN</name>
<dbReference type="EMBL" id="JAXAVX010000005">
    <property type="protein sequence ID" value="MDX8152318.1"/>
    <property type="molecule type" value="Genomic_DNA"/>
</dbReference>
<evidence type="ECO:0000313" key="3">
    <source>
        <dbReference type="Proteomes" id="UP001277761"/>
    </source>
</evidence>
<dbReference type="Proteomes" id="UP001277761">
    <property type="component" value="Unassembled WGS sequence"/>
</dbReference>
<keyword evidence="3" id="KW-1185">Reference proteome</keyword>
<evidence type="ECO:0008006" key="4">
    <source>
        <dbReference type="Google" id="ProtNLM"/>
    </source>
</evidence>
<accession>A0ABU4VKJ4</accession>